<reference evidence="3" key="2">
    <citation type="submission" date="2017-12" db="EMBL/GenBank/DDBJ databases">
        <title>Genome sequence of the Bar-tailed Godwit (Limosa lapponica baueri).</title>
        <authorList>
            <person name="Lima N.C.B."/>
            <person name="Parody-Merino A.M."/>
            <person name="Battley P.F."/>
            <person name="Fidler A.E."/>
            <person name="Prosdocimi F."/>
        </authorList>
    </citation>
    <scope>NUCLEOTIDE SEQUENCE [LARGE SCALE GENOMIC DNA]</scope>
</reference>
<accession>A0A2I0U9C8</accession>
<feature type="region of interest" description="Disordered" evidence="1">
    <location>
        <begin position="62"/>
        <end position="83"/>
    </location>
</feature>
<dbReference type="AlphaFoldDB" id="A0A2I0U9C8"/>
<evidence type="ECO:0000256" key="1">
    <source>
        <dbReference type="SAM" id="MobiDB-lite"/>
    </source>
</evidence>
<evidence type="ECO:0000313" key="3">
    <source>
        <dbReference type="Proteomes" id="UP000233556"/>
    </source>
</evidence>
<evidence type="ECO:0000313" key="2">
    <source>
        <dbReference type="EMBL" id="PKU42659.1"/>
    </source>
</evidence>
<reference evidence="3" key="1">
    <citation type="submission" date="2017-11" db="EMBL/GenBank/DDBJ databases">
        <authorList>
            <person name="Lima N.C."/>
            <person name="Parody-Merino A.M."/>
            <person name="Battley P.F."/>
            <person name="Fidler A.E."/>
            <person name="Prosdocimi F."/>
        </authorList>
    </citation>
    <scope>NUCLEOTIDE SEQUENCE [LARGE SCALE GENOMIC DNA]</scope>
</reference>
<protein>
    <submittedName>
        <fullName evidence="2">Uncharacterized protein</fullName>
    </submittedName>
</protein>
<dbReference type="Proteomes" id="UP000233556">
    <property type="component" value="Unassembled WGS sequence"/>
</dbReference>
<keyword evidence="3" id="KW-1185">Reference proteome</keyword>
<name>A0A2I0U9C8_LIMLA</name>
<dbReference type="EMBL" id="KZ505971">
    <property type="protein sequence ID" value="PKU42659.1"/>
    <property type="molecule type" value="Genomic_DNA"/>
</dbReference>
<organism evidence="2 3">
    <name type="scientific">Limosa lapponica baueri</name>
    <dbReference type="NCBI Taxonomy" id="1758121"/>
    <lineage>
        <taxon>Eukaryota</taxon>
        <taxon>Metazoa</taxon>
        <taxon>Chordata</taxon>
        <taxon>Craniata</taxon>
        <taxon>Vertebrata</taxon>
        <taxon>Euteleostomi</taxon>
        <taxon>Archelosauria</taxon>
        <taxon>Archosauria</taxon>
        <taxon>Dinosauria</taxon>
        <taxon>Saurischia</taxon>
        <taxon>Theropoda</taxon>
        <taxon>Coelurosauria</taxon>
        <taxon>Aves</taxon>
        <taxon>Neognathae</taxon>
        <taxon>Neoaves</taxon>
        <taxon>Charadriiformes</taxon>
        <taxon>Scolopacidae</taxon>
        <taxon>Limosa</taxon>
    </lineage>
</organism>
<gene>
    <name evidence="2" type="ORF">llap_7035</name>
</gene>
<sequence length="170" mass="18559">MSASIFSPFVATLSNSRSPEKGKIQREFMEIWELSMLYPGMLAVSMHDDTPKLQELNENGCQIQGLGPEHKEEGSPFKSPQKKSALTNTSFLSPSSFIHPRRVSLNFSYLHGLQKGALLLTATGVRPFSALASGLSLANYAATVSGDSSDLRLLYSMYGWNDIKGPETGL</sequence>
<proteinExistence type="predicted"/>